<evidence type="ECO:0000313" key="3">
    <source>
        <dbReference type="Proteomes" id="UP000444721"/>
    </source>
</evidence>
<dbReference type="VEuPathDB" id="AmoebaDB:NfTy_074850"/>
<dbReference type="AlphaFoldDB" id="A0A6A5BGL7"/>
<comment type="caution">
    <text evidence="2">The sequence shown here is derived from an EMBL/GenBank/DDBJ whole genome shotgun (WGS) entry which is preliminary data.</text>
</comment>
<protein>
    <submittedName>
        <fullName evidence="2">Uncharacterized protein</fullName>
    </submittedName>
</protein>
<evidence type="ECO:0000256" key="1">
    <source>
        <dbReference type="SAM" id="MobiDB-lite"/>
    </source>
</evidence>
<proteinExistence type="predicted"/>
<reference evidence="2 3" key="1">
    <citation type="journal article" date="2019" name="Sci. Rep.">
        <title>Nanopore sequencing improves the draft genome of the human pathogenic amoeba Naegleria fowleri.</title>
        <authorList>
            <person name="Liechti N."/>
            <person name="Schurch N."/>
            <person name="Bruggmann R."/>
            <person name="Wittwer M."/>
        </authorList>
    </citation>
    <scope>NUCLEOTIDE SEQUENCE [LARGE SCALE GENOMIC DNA]</scope>
    <source>
        <strain evidence="2 3">ATCC 30894</strain>
    </source>
</reference>
<sequence length="760" mass="86010">MFSRRAVAVVVVRRNITVLSSSIRCSTSTTTTTTTTTWVNSNYRKDSSSITSSTNKIHYHSSSFQSSSSSPPLSTINILYFAMRFPELSATASSVRIYQLLESFKQLPYYLNHTTRDLIHEFNHKRMNHSCHSDMKSETNSCHFNDDHVNNKNPIELNNTTTTNTTATTNTTTNTNNNNHNNNSIATITTTSNTTTLNVTFITPQSIHSLHAQQFYNDFKDQFTSFQLKTIESNDLTSMDEFLKEYSSILPHKSTLNLCIFDTMISEEIYSFRVREVLEGSFYHHHNYNHHNNYSNHHHDHHHSTTLFITDTQDLRSVRNFRMEQLNQQQQQHDASFFVSMDLPNATNELLLRELSSIYRSDLSLIVSRDELNYLIHFYGIPKQKLGMASFFYSFNQKQMTSSSPEEMSSTSHPSYSSSSFTSSSHSSSFTSSSQYSSSFHSRHHFMTIGNGHHPPNKDSIYYMRHYVWPFIHSKLPNAEFHIYGAYLSNQSQLSSKSLNFYVKGKMKDLNEMSKYRVNLAMLRAGAGIKGKIADGWMYGLPCVSTLIGYEGMNLESGICGDKGGGGGGVYGCSSGDKGGGDNDKGGGDRTDSSTTTHTPPSSFLWGGLIAHSMDEFVSHAHSLYTNEELWIQTSRQGFHLLSQLFSQELNTHHLLLDIKRVYELKILNKKNSYNSSSSSCSSCSSCSGNNSSSNGTYSNGCDVNGHFNTVLPLAKMRGDHSYYSAPYNYVQHILALNQYRTSHYMAKYIHEKNKKKNDE</sequence>
<dbReference type="GeneID" id="68114245"/>
<gene>
    <name evidence="2" type="ORF">FDP41_007027</name>
</gene>
<dbReference type="VEuPathDB" id="AmoebaDB:NF0064760"/>
<dbReference type="Proteomes" id="UP000444721">
    <property type="component" value="Unassembled WGS sequence"/>
</dbReference>
<keyword evidence="3" id="KW-1185">Reference proteome</keyword>
<evidence type="ECO:0000313" key="2">
    <source>
        <dbReference type="EMBL" id="KAF0973942.1"/>
    </source>
</evidence>
<feature type="region of interest" description="Disordered" evidence="1">
    <location>
        <begin position="578"/>
        <end position="600"/>
    </location>
</feature>
<dbReference type="VEuPathDB" id="AmoebaDB:FDP41_007027"/>
<feature type="compositionally biased region" description="Basic and acidic residues" evidence="1">
    <location>
        <begin position="579"/>
        <end position="592"/>
    </location>
</feature>
<dbReference type="EMBL" id="VFQX01000057">
    <property type="protein sequence ID" value="KAF0973942.1"/>
    <property type="molecule type" value="Genomic_DNA"/>
</dbReference>
<dbReference type="OrthoDB" id="426882at2759"/>
<organism evidence="2 3">
    <name type="scientific">Naegleria fowleri</name>
    <name type="common">Brain eating amoeba</name>
    <dbReference type="NCBI Taxonomy" id="5763"/>
    <lineage>
        <taxon>Eukaryota</taxon>
        <taxon>Discoba</taxon>
        <taxon>Heterolobosea</taxon>
        <taxon>Tetramitia</taxon>
        <taxon>Eutetramitia</taxon>
        <taxon>Vahlkampfiidae</taxon>
        <taxon>Naegleria</taxon>
    </lineage>
</organism>
<accession>A0A6A5BGL7</accession>
<name>A0A6A5BGL7_NAEFO</name>
<dbReference type="RefSeq" id="XP_044558655.1">
    <property type="nucleotide sequence ID" value="XM_044710726.1"/>
</dbReference>